<reference evidence="1" key="1">
    <citation type="submission" date="2022-06" db="EMBL/GenBank/DDBJ databases">
        <title>Genome sequencing of Brevibacillus sp. BB3-R1.</title>
        <authorList>
            <person name="Heo J."/>
            <person name="Lee D."/>
            <person name="Won M."/>
            <person name="Han B.-H."/>
            <person name="Hong S.-B."/>
            <person name="Kwon S.-W."/>
        </authorList>
    </citation>
    <scope>NUCLEOTIDE SEQUENCE</scope>
    <source>
        <strain evidence="1">BB3-R1</strain>
    </source>
</reference>
<accession>A0ABY4WFI9</accession>
<dbReference type="Proteomes" id="UP001056500">
    <property type="component" value="Chromosome"/>
</dbReference>
<organism evidence="1 2">
    <name type="scientific">Brevibacillus ruminantium</name>
    <dbReference type="NCBI Taxonomy" id="2950604"/>
    <lineage>
        <taxon>Bacteria</taxon>
        <taxon>Bacillati</taxon>
        <taxon>Bacillota</taxon>
        <taxon>Bacilli</taxon>
        <taxon>Bacillales</taxon>
        <taxon>Paenibacillaceae</taxon>
        <taxon>Brevibacillus</taxon>
    </lineage>
</organism>
<sequence length="94" mass="10350">MNIEENTFRGTNVSIVLPKIKPDHSKCEKPVIERSAIVQPMFFGFHPKSYFSFAHYKSMEKAACSKKNPGSLRCDCEAQLSGAADGGKQGRNVG</sequence>
<dbReference type="EMBL" id="CP098755">
    <property type="protein sequence ID" value="USG65907.1"/>
    <property type="molecule type" value="Genomic_DNA"/>
</dbReference>
<evidence type="ECO:0000313" key="1">
    <source>
        <dbReference type="EMBL" id="USG65907.1"/>
    </source>
</evidence>
<protein>
    <submittedName>
        <fullName evidence="1">Uncharacterized protein</fullName>
    </submittedName>
</protein>
<name>A0ABY4WFI9_9BACL</name>
<dbReference type="RefSeq" id="WP_251872991.1">
    <property type="nucleotide sequence ID" value="NZ_CP098755.1"/>
</dbReference>
<evidence type="ECO:0000313" key="2">
    <source>
        <dbReference type="Proteomes" id="UP001056500"/>
    </source>
</evidence>
<proteinExistence type="predicted"/>
<gene>
    <name evidence="1" type="ORF">NDK47_00685</name>
</gene>
<keyword evidence="2" id="KW-1185">Reference proteome</keyword>